<feature type="region of interest" description="Disordered" evidence="1">
    <location>
        <begin position="208"/>
        <end position="248"/>
    </location>
</feature>
<evidence type="ECO:0000313" key="2">
    <source>
        <dbReference type="EMBL" id="KZT57377.1"/>
    </source>
</evidence>
<evidence type="ECO:0000313" key="3">
    <source>
        <dbReference type="Proteomes" id="UP000076842"/>
    </source>
</evidence>
<dbReference type="EMBL" id="KV423964">
    <property type="protein sequence ID" value="KZT57377.1"/>
    <property type="molecule type" value="Genomic_DNA"/>
</dbReference>
<proteinExistence type="predicted"/>
<reference evidence="2 3" key="1">
    <citation type="journal article" date="2016" name="Mol. Biol. Evol.">
        <title>Comparative Genomics of Early-Diverging Mushroom-Forming Fungi Provides Insights into the Origins of Lignocellulose Decay Capabilities.</title>
        <authorList>
            <person name="Nagy L.G."/>
            <person name="Riley R."/>
            <person name="Tritt A."/>
            <person name="Adam C."/>
            <person name="Daum C."/>
            <person name="Floudas D."/>
            <person name="Sun H."/>
            <person name="Yadav J.S."/>
            <person name="Pangilinan J."/>
            <person name="Larsson K.H."/>
            <person name="Matsuura K."/>
            <person name="Barry K."/>
            <person name="Labutti K."/>
            <person name="Kuo R."/>
            <person name="Ohm R.A."/>
            <person name="Bhattacharya S.S."/>
            <person name="Shirouzu T."/>
            <person name="Yoshinaga Y."/>
            <person name="Martin F.M."/>
            <person name="Grigoriev I.V."/>
            <person name="Hibbett D.S."/>
        </authorList>
    </citation>
    <scope>NUCLEOTIDE SEQUENCE [LARGE SCALE GENOMIC DNA]</scope>
    <source>
        <strain evidence="2 3">HHB12733</strain>
    </source>
</reference>
<gene>
    <name evidence="2" type="ORF">CALCODRAFT_282629</name>
</gene>
<evidence type="ECO:0000256" key="1">
    <source>
        <dbReference type="SAM" id="MobiDB-lite"/>
    </source>
</evidence>
<accession>A0A165FYR1</accession>
<protein>
    <submittedName>
        <fullName evidence="2">Uncharacterized protein</fullName>
    </submittedName>
</protein>
<dbReference type="STRING" id="1353952.A0A165FYR1"/>
<dbReference type="Proteomes" id="UP000076842">
    <property type="component" value="Unassembled WGS sequence"/>
</dbReference>
<dbReference type="InParanoid" id="A0A165FYR1"/>
<name>A0A165FYR1_9BASI</name>
<keyword evidence="3" id="KW-1185">Reference proteome</keyword>
<sequence length="248" mass="25970">MLDGEFRSGACCRCCLSLSAVGGLLDELIGEQPIRRELLSGLLARLTILPTWPLRSYRSIDTLPVVGGPPGRFHRHCSQSVGPSRLLSAVKGAADSAPAPLYGLGQLPPCGLRSARQGPRRSTTSSEPDTIRLPSGEYWTTIIKSIPSRQSTTHSNLLSGLAGTVERPTDYALAPVTGTPAPVTGLTDSLPVVGGLLTSSPAIFRSGATSSAGWPHGRRDGGSPPDGPLRHSGIRTTDQSQALRAALH</sequence>
<dbReference type="AlphaFoldDB" id="A0A165FYR1"/>
<organism evidence="2 3">
    <name type="scientific">Calocera cornea HHB12733</name>
    <dbReference type="NCBI Taxonomy" id="1353952"/>
    <lineage>
        <taxon>Eukaryota</taxon>
        <taxon>Fungi</taxon>
        <taxon>Dikarya</taxon>
        <taxon>Basidiomycota</taxon>
        <taxon>Agaricomycotina</taxon>
        <taxon>Dacrymycetes</taxon>
        <taxon>Dacrymycetales</taxon>
        <taxon>Dacrymycetaceae</taxon>
        <taxon>Calocera</taxon>
    </lineage>
</organism>
<feature type="region of interest" description="Disordered" evidence="1">
    <location>
        <begin position="112"/>
        <end position="133"/>
    </location>
</feature>